<reference evidence="2" key="1">
    <citation type="submission" date="2020-08" db="EMBL/GenBank/DDBJ databases">
        <title>Multicomponent nature underlies the extraordinary mechanical properties of spider dragline silk.</title>
        <authorList>
            <person name="Kono N."/>
            <person name="Nakamura H."/>
            <person name="Mori M."/>
            <person name="Yoshida Y."/>
            <person name="Ohtoshi R."/>
            <person name="Malay A.D."/>
            <person name="Moran D.A.P."/>
            <person name="Tomita M."/>
            <person name="Numata K."/>
            <person name="Arakawa K."/>
        </authorList>
    </citation>
    <scope>NUCLEOTIDE SEQUENCE</scope>
</reference>
<gene>
    <name evidence="2" type="primary">AVEN_74540_1</name>
    <name evidence="2" type="ORF">NPIL_277211</name>
</gene>
<dbReference type="EMBL" id="BMAW01104887">
    <property type="protein sequence ID" value="GFT16778.1"/>
    <property type="molecule type" value="Genomic_DNA"/>
</dbReference>
<dbReference type="AlphaFoldDB" id="A0A8X6NJN8"/>
<feature type="region of interest" description="Disordered" evidence="1">
    <location>
        <begin position="147"/>
        <end position="170"/>
    </location>
</feature>
<proteinExistence type="predicted"/>
<comment type="caution">
    <text evidence="2">The sequence shown here is derived from an EMBL/GenBank/DDBJ whole genome shotgun (WGS) entry which is preliminary data.</text>
</comment>
<accession>A0A8X6NJN8</accession>
<keyword evidence="3" id="KW-1185">Reference proteome</keyword>
<protein>
    <submittedName>
        <fullName evidence="2">Uncharacterized protein</fullName>
    </submittedName>
</protein>
<sequence>MTRFHFWFEDKIHDNCILETLENSQLVTCLQKCRSDVKCSGMALGPLKEERDEFVRTCHILSNITESDCYNNNDCRVEGFQLFHVCVSFTSIKFIYIGSVKNSSTANPQAEITTTESTTTLNSPSTTAKLLTSTESSIAPFTKSLTITESHSTPSTETPFTTTNEAETTTPLKTTTTTEATACSDEDKISQSSECKAKSLEAHCNGRESSIFCRDEPREQLTVFGLVATAPLFSDANMQVRCKNEFSESIFKMDSRKDTYIPFGVTMGCNADQAITGIDVCFQGDLKYVSVECNTVQPDYVIENATEEAGNSKSDPARAVCPSNKSMISLRLNKDSSGEINVKIGCSKIIKK</sequence>
<organism evidence="2 3">
    <name type="scientific">Nephila pilipes</name>
    <name type="common">Giant wood spider</name>
    <name type="synonym">Nephila maculata</name>
    <dbReference type="NCBI Taxonomy" id="299642"/>
    <lineage>
        <taxon>Eukaryota</taxon>
        <taxon>Metazoa</taxon>
        <taxon>Ecdysozoa</taxon>
        <taxon>Arthropoda</taxon>
        <taxon>Chelicerata</taxon>
        <taxon>Arachnida</taxon>
        <taxon>Araneae</taxon>
        <taxon>Araneomorphae</taxon>
        <taxon>Entelegynae</taxon>
        <taxon>Araneoidea</taxon>
        <taxon>Nephilidae</taxon>
        <taxon>Nephila</taxon>
    </lineage>
</organism>
<evidence type="ECO:0000313" key="2">
    <source>
        <dbReference type="EMBL" id="GFT16778.1"/>
    </source>
</evidence>
<evidence type="ECO:0000313" key="3">
    <source>
        <dbReference type="Proteomes" id="UP000887013"/>
    </source>
</evidence>
<name>A0A8X6NJN8_NEPPI</name>
<dbReference type="OrthoDB" id="6436482at2759"/>
<dbReference type="Proteomes" id="UP000887013">
    <property type="component" value="Unassembled WGS sequence"/>
</dbReference>
<evidence type="ECO:0000256" key="1">
    <source>
        <dbReference type="SAM" id="MobiDB-lite"/>
    </source>
</evidence>